<sequence>MILNGYFFGEQFRMDFDGNHWSGTYYEAPVYDGYGYALSHPHDPSIYAAAYAVYPIYGGHQQEVN</sequence>
<evidence type="ECO:0000313" key="2">
    <source>
        <dbReference type="Proteomes" id="UP000289738"/>
    </source>
</evidence>
<dbReference type="AlphaFoldDB" id="A0A445ESF5"/>
<accession>A0A445ESF5</accession>
<evidence type="ECO:0000313" key="1">
    <source>
        <dbReference type="EMBL" id="RYR78292.1"/>
    </source>
</evidence>
<keyword evidence="2" id="KW-1185">Reference proteome</keyword>
<dbReference type="STRING" id="3818.A0A445ESF5"/>
<dbReference type="Proteomes" id="UP000289738">
    <property type="component" value="Chromosome A01"/>
</dbReference>
<name>A0A445ESF5_ARAHY</name>
<comment type="caution">
    <text evidence="1">The sequence shown here is derived from an EMBL/GenBank/DDBJ whole genome shotgun (WGS) entry which is preliminary data.</text>
</comment>
<dbReference type="EMBL" id="SDMP01000001">
    <property type="protein sequence ID" value="RYR78292.1"/>
    <property type="molecule type" value="Genomic_DNA"/>
</dbReference>
<reference evidence="1 2" key="1">
    <citation type="submission" date="2019-01" db="EMBL/GenBank/DDBJ databases">
        <title>Sequencing of cultivated peanut Arachis hypogaea provides insights into genome evolution and oil improvement.</title>
        <authorList>
            <person name="Chen X."/>
        </authorList>
    </citation>
    <scope>NUCLEOTIDE SEQUENCE [LARGE SCALE GENOMIC DNA]</scope>
    <source>
        <strain evidence="2">cv. Fuhuasheng</strain>
        <tissue evidence="1">Leaves</tissue>
    </source>
</reference>
<organism evidence="1 2">
    <name type="scientific">Arachis hypogaea</name>
    <name type="common">Peanut</name>
    <dbReference type="NCBI Taxonomy" id="3818"/>
    <lineage>
        <taxon>Eukaryota</taxon>
        <taxon>Viridiplantae</taxon>
        <taxon>Streptophyta</taxon>
        <taxon>Embryophyta</taxon>
        <taxon>Tracheophyta</taxon>
        <taxon>Spermatophyta</taxon>
        <taxon>Magnoliopsida</taxon>
        <taxon>eudicotyledons</taxon>
        <taxon>Gunneridae</taxon>
        <taxon>Pentapetalae</taxon>
        <taxon>rosids</taxon>
        <taxon>fabids</taxon>
        <taxon>Fabales</taxon>
        <taxon>Fabaceae</taxon>
        <taxon>Papilionoideae</taxon>
        <taxon>50 kb inversion clade</taxon>
        <taxon>dalbergioids sensu lato</taxon>
        <taxon>Dalbergieae</taxon>
        <taxon>Pterocarpus clade</taxon>
        <taxon>Arachis</taxon>
    </lineage>
</organism>
<gene>
    <name evidence="1" type="ORF">Ahy_A01g003034</name>
</gene>
<proteinExistence type="predicted"/>
<protein>
    <submittedName>
        <fullName evidence="1">Uncharacterized protein</fullName>
    </submittedName>
</protein>